<dbReference type="NCBIfam" id="TIGR01998">
    <property type="entry name" value="PTS-II-BC-nag"/>
    <property type="match status" value="1"/>
</dbReference>
<evidence type="ECO:0000256" key="8">
    <source>
        <dbReference type="ARBA" id="ARBA00022777"/>
    </source>
</evidence>
<reference evidence="15 16" key="1">
    <citation type="journal article" date="2014" name="Appl. Environ. Microbiol.">
        <title>Genomic features of a bumble bee symbiont reflect its host environment.</title>
        <authorList>
            <person name="Martinson V.G."/>
            <person name="Magoc T."/>
            <person name="Koch H."/>
            <person name="Salzberg S.L."/>
            <person name="Moran N.A."/>
        </authorList>
    </citation>
    <scope>NUCLEOTIDE SEQUENCE [LARGE SCALE GENOMIC DNA]</scope>
    <source>
        <strain evidence="15 16">Bimp</strain>
    </source>
</reference>
<dbReference type="RefSeq" id="WP_024495937.1">
    <property type="nucleotide sequence ID" value="NZ_AWGA01000046.1"/>
</dbReference>
<feature type="transmembrane region" description="Helical" evidence="12">
    <location>
        <begin position="285"/>
        <end position="301"/>
    </location>
</feature>
<feature type="transmembrane region" description="Helical" evidence="12">
    <location>
        <begin position="12"/>
        <end position="33"/>
    </location>
</feature>
<keyword evidence="2" id="KW-0813">Transport</keyword>
<dbReference type="Pfam" id="PF02378">
    <property type="entry name" value="PTS_EIIC"/>
    <property type="match status" value="1"/>
</dbReference>
<evidence type="ECO:0000313" key="16">
    <source>
        <dbReference type="Proteomes" id="UP000506160"/>
    </source>
</evidence>
<feature type="transmembrane region" description="Helical" evidence="12">
    <location>
        <begin position="358"/>
        <end position="382"/>
    </location>
</feature>
<dbReference type="PROSITE" id="PS51103">
    <property type="entry name" value="PTS_EIIC_TYPE_1"/>
    <property type="match status" value="1"/>
</dbReference>
<accession>A0AB94ICY8</accession>
<evidence type="ECO:0000256" key="6">
    <source>
        <dbReference type="ARBA" id="ARBA00022683"/>
    </source>
</evidence>
<feature type="domain" description="PTS EIIB type-1" evidence="13">
    <location>
        <begin position="413"/>
        <end position="492"/>
    </location>
</feature>
<evidence type="ECO:0000256" key="10">
    <source>
        <dbReference type="ARBA" id="ARBA00023136"/>
    </source>
</evidence>
<dbReference type="GO" id="GO:0015764">
    <property type="term" value="P:N-acetylglucosamine transport"/>
    <property type="evidence" value="ECO:0007669"/>
    <property type="project" value="TreeGrafter"/>
</dbReference>
<dbReference type="GO" id="GO:0090563">
    <property type="term" value="F:protein-phosphocysteine-sugar phosphotransferase activity"/>
    <property type="evidence" value="ECO:0007669"/>
    <property type="project" value="TreeGrafter"/>
</dbReference>
<evidence type="ECO:0000256" key="11">
    <source>
        <dbReference type="PROSITE-ProRule" id="PRU00421"/>
    </source>
</evidence>
<evidence type="ECO:0000256" key="3">
    <source>
        <dbReference type="ARBA" id="ARBA00022475"/>
    </source>
</evidence>
<protein>
    <submittedName>
        <fullName evidence="15">PTS glucose transporter subunit IIBC</fullName>
    </submittedName>
</protein>
<feature type="transmembrane region" description="Helical" evidence="12">
    <location>
        <begin position="254"/>
        <end position="273"/>
    </location>
</feature>
<comment type="caution">
    <text evidence="15">The sequence shown here is derived from an EMBL/GenBank/DDBJ whole genome shotgun (WGS) entry which is preliminary data.</text>
</comment>
<dbReference type="PANTHER" id="PTHR30009">
    <property type="entry name" value="CYTOCHROME C-TYPE SYNTHESIS PROTEIN AND PTS TRANSMEMBRANE COMPONENT"/>
    <property type="match status" value="1"/>
</dbReference>
<feature type="transmembrane region" description="Helical" evidence="12">
    <location>
        <begin position="82"/>
        <end position="106"/>
    </location>
</feature>
<dbReference type="SUPFAM" id="SSF55604">
    <property type="entry name" value="Glucose permease domain IIB"/>
    <property type="match status" value="1"/>
</dbReference>
<evidence type="ECO:0000259" key="13">
    <source>
        <dbReference type="PROSITE" id="PS51098"/>
    </source>
</evidence>
<dbReference type="PROSITE" id="PS51098">
    <property type="entry name" value="PTS_EIIB_TYPE_1"/>
    <property type="match status" value="1"/>
</dbReference>
<dbReference type="PROSITE" id="PS01035">
    <property type="entry name" value="PTS_EIIB_TYPE_1_CYS"/>
    <property type="match status" value="1"/>
</dbReference>
<feature type="active site" description="Phosphocysteine intermediate; for EIIB activity" evidence="11">
    <location>
        <position position="435"/>
    </location>
</feature>
<name>A0AB94ICY8_9GAMM</name>
<evidence type="ECO:0000256" key="9">
    <source>
        <dbReference type="ARBA" id="ARBA00022989"/>
    </source>
</evidence>
<dbReference type="GO" id="GO:0005886">
    <property type="term" value="C:plasma membrane"/>
    <property type="evidence" value="ECO:0007669"/>
    <property type="project" value="UniProtKB-SubCell"/>
</dbReference>
<keyword evidence="7 12" id="KW-0812">Transmembrane</keyword>
<proteinExistence type="predicted"/>
<gene>
    <name evidence="15" type="ORF">O970_04370</name>
</gene>
<sequence>MGILAYLQRIGRSLMVPVAVLPAAAILLGIGYWLDPNGWGENNIIAAFMIKSGSAIIDHMAVLFAVGVAYGMSKDKDGSAALGGLVGFLVVTTLLSPSSVALLTHTDIEHISPAFGKIENQFVGILIGVISAELYNRFSGVELHKALAFFSGRRLVPIIISVVMLFLSFVLLYVWPVVYNGLVIFGQSIKDMGAVGAGIYGFFNRLLIPVGLHHALNSVFWFDVAGINDIPYFLGGSKSIADGVATVGITGRYQAGFFPVMMFGLPGAALAIYQTAKKQNKEKTASIMIAAAFAAFFTGITEPLEFSFMFVAPVLYFIHAVLMAISMYIAASMQWIAGFGFSAGLVDLALSSRNPLAINWYMLILQGLVFFVLYYVVFRFFIVKLNLKTPGREDDENSTSEAPATAVSESDLNAIAKQYIDIVGGKENLTNIDACITRLRLGVNDADLVDVDKAKALGAIAVIKLSKQGVQIVVGTQAEKIANAMKQHVNVN</sequence>
<dbReference type="InterPro" id="IPR050429">
    <property type="entry name" value="PTS_Glucose_EIICBA"/>
</dbReference>
<dbReference type="GO" id="GO:0016301">
    <property type="term" value="F:kinase activity"/>
    <property type="evidence" value="ECO:0007669"/>
    <property type="project" value="UniProtKB-KW"/>
</dbReference>
<keyword evidence="6" id="KW-0598">Phosphotransferase system</keyword>
<evidence type="ECO:0000256" key="5">
    <source>
        <dbReference type="ARBA" id="ARBA00022679"/>
    </source>
</evidence>
<feature type="transmembrane region" description="Helical" evidence="12">
    <location>
        <begin position="45"/>
        <end position="70"/>
    </location>
</feature>
<evidence type="ECO:0000256" key="12">
    <source>
        <dbReference type="SAM" id="Phobius"/>
    </source>
</evidence>
<dbReference type="FunFam" id="3.30.1360.60:FF:000001">
    <property type="entry name" value="PTS system glucose-specific IIBC component PtsG"/>
    <property type="match status" value="1"/>
</dbReference>
<feature type="transmembrane region" description="Helical" evidence="12">
    <location>
        <begin position="307"/>
        <end position="328"/>
    </location>
</feature>
<evidence type="ECO:0000256" key="2">
    <source>
        <dbReference type="ARBA" id="ARBA00022448"/>
    </source>
</evidence>
<organism evidence="15 16">
    <name type="scientific">Candidatus Schmidhempelia bombi str. Bimp</name>
    <dbReference type="NCBI Taxonomy" id="1387197"/>
    <lineage>
        <taxon>Bacteria</taxon>
        <taxon>Pseudomonadati</taxon>
        <taxon>Pseudomonadota</taxon>
        <taxon>Gammaproteobacteria</taxon>
        <taxon>Orbales</taxon>
        <taxon>Orbaceae</taxon>
        <taxon>Candidatus Schmidhempelia</taxon>
    </lineage>
</organism>
<evidence type="ECO:0000256" key="7">
    <source>
        <dbReference type="ARBA" id="ARBA00022692"/>
    </source>
</evidence>
<dbReference type="Gene3D" id="3.30.1360.60">
    <property type="entry name" value="Glucose permease domain IIB"/>
    <property type="match status" value="1"/>
</dbReference>
<evidence type="ECO:0000256" key="4">
    <source>
        <dbReference type="ARBA" id="ARBA00022597"/>
    </source>
</evidence>
<feature type="transmembrane region" description="Helical" evidence="12">
    <location>
        <begin position="155"/>
        <end position="175"/>
    </location>
</feature>
<dbReference type="InterPro" id="IPR001996">
    <property type="entry name" value="PTS_IIB_1"/>
</dbReference>
<evidence type="ECO:0000313" key="15">
    <source>
        <dbReference type="EMBL" id="TEA27288.1"/>
    </source>
</evidence>
<dbReference type="AlphaFoldDB" id="A0AB94ICY8"/>
<dbReference type="GO" id="GO:0015572">
    <property type="term" value="F:N-acetylglucosamine transmembrane transporter activity"/>
    <property type="evidence" value="ECO:0007669"/>
    <property type="project" value="InterPro"/>
</dbReference>
<feature type="domain" description="PTS EIIC type-1" evidence="14">
    <location>
        <begin position="1"/>
        <end position="394"/>
    </location>
</feature>
<dbReference type="InterPro" id="IPR036878">
    <property type="entry name" value="Glu_permease_IIB"/>
</dbReference>
<dbReference type="InterPro" id="IPR018113">
    <property type="entry name" value="PTrfase_EIIB_Cys"/>
</dbReference>
<dbReference type="PANTHER" id="PTHR30009:SF4">
    <property type="entry name" value="PTS SYSTEM N-ACETYLGLUCOSAMINE-SPECIFIC EIICBA COMPONENT"/>
    <property type="match status" value="1"/>
</dbReference>
<keyword evidence="4 15" id="KW-0762">Sugar transport</keyword>
<dbReference type="GO" id="GO:0009401">
    <property type="term" value="P:phosphoenolpyruvate-dependent sugar phosphotransferase system"/>
    <property type="evidence" value="ECO:0007669"/>
    <property type="project" value="UniProtKB-KW"/>
</dbReference>
<dbReference type="Pfam" id="PF00367">
    <property type="entry name" value="PTS_EIIB"/>
    <property type="match status" value="1"/>
</dbReference>
<dbReference type="CDD" id="cd00212">
    <property type="entry name" value="PTS_IIB_glc"/>
    <property type="match status" value="1"/>
</dbReference>
<evidence type="ECO:0000259" key="14">
    <source>
        <dbReference type="PROSITE" id="PS51103"/>
    </source>
</evidence>
<dbReference type="GO" id="GO:0008982">
    <property type="term" value="F:protein-N(PI)-phosphohistidine-sugar phosphotransferase activity"/>
    <property type="evidence" value="ECO:0007669"/>
    <property type="project" value="InterPro"/>
</dbReference>
<keyword evidence="9 12" id="KW-1133">Transmembrane helix</keyword>
<dbReference type="InterPro" id="IPR010974">
    <property type="entry name" value="PTS_IIBC_nag"/>
</dbReference>
<dbReference type="Proteomes" id="UP000506160">
    <property type="component" value="Unassembled WGS sequence"/>
</dbReference>
<dbReference type="EMBL" id="AWGA01000046">
    <property type="protein sequence ID" value="TEA27288.1"/>
    <property type="molecule type" value="Genomic_DNA"/>
</dbReference>
<keyword evidence="3" id="KW-1003">Cell membrane</keyword>
<keyword evidence="16" id="KW-1185">Reference proteome</keyword>
<keyword evidence="10 12" id="KW-0472">Membrane</keyword>
<comment type="subcellular location">
    <subcellularLocation>
        <location evidence="1">Cell membrane</location>
        <topology evidence="1">Multi-pass membrane protein</topology>
    </subcellularLocation>
</comment>
<dbReference type="GO" id="GO:0019866">
    <property type="term" value="C:organelle inner membrane"/>
    <property type="evidence" value="ECO:0007669"/>
    <property type="project" value="InterPro"/>
</dbReference>
<keyword evidence="8" id="KW-0418">Kinase</keyword>
<keyword evidence="5" id="KW-0808">Transferase</keyword>
<dbReference type="InterPro" id="IPR003352">
    <property type="entry name" value="PTS_EIIC"/>
</dbReference>
<dbReference type="NCBIfam" id="TIGR00826">
    <property type="entry name" value="EIIB_glc"/>
    <property type="match status" value="1"/>
</dbReference>
<evidence type="ECO:0000256" key="1">
    <source>
        <dbReference type="ARBA" id="ARBA00004651"/>
    </source>
</evidence>
<dbReference type="InterPro" id="IPR013013">
    <property type="entry name" value="PTS_EIIC_1"/>
</dbReference>